<dbReference type="PROSITE" id="PS51257">
    <property type="entry name" value="PROKAR_LIPOPROTEIN"/>
    <property type="match status" value="1"/>
</dbReference>
<name>A0ABQ1E3Q6_9FIRM</name>
<dbReference type="EMBL" id="BLYJ01000061">
    <property type="protein sequence ID" value="GFO89597.1"/>
    <property type="molecule type" value="Genomic_DNA"/>
</dbReference>
<proteinExistence type="predicted"/>
<keyword evidence="3" id="KW-1185">Reference proteome</keyword>
<evidence type="ECO:0008006" key="4">
    <source>
        <dbReference type="Google" id="ProtNLM"/>
    </source>
</evidence>
<accession>A0ABQ1E3Q6</accession>
<organism evidence="2 3">
    <name type="scientific">Butyricicoccus faecihominis</name>
    <dbReference type="NCBI Taxonomy" id="1712515"/>
    <lineage>
        <taxon>Bacteria</taxon>
        <taxon>Bacillati</taxon>
        <taxon>Bacillota</taxon>
        <taxon>Clostridia</taxon>
        <taxon>Eubacteriales</taxon>
        <taxon>Butyricicoccaceae</taxon>
        <taxon>Butyricicoccus</taxon>
    </lineage>
</organism>
<evidence type="ECO:0000313" key="2">
    <source>
        <dbReference type="EMBL" id="GFO89597.1"/>
    </source>
</evidence>
<gene>
    <name evidence="2" type="ORF">BUFA31_27610</name>
</gene>
<dbReference type="Proteomes" id="UP000620147">
    <property type="component" value="Unassembled WGS sequence"/>
</dbReference>
<comment type="caution">
    <text evidence="2">The sequence shown here is derived from an EMBL/GenBank/DDBJ whole genome shotgun (WGS) entry which is preliminary data.</text>
</comment>
<dbReference type="RefSeq" id="WP_188886719.1">
    <property type="nucleotide sequence ID" value="NZ_BLYJ01000061.1"/>
</dbReference>
<feature type="signal peptide" evidence="1">
    <location>
        <begin position="1"/>
        <end position="21"/>
    </location>
</feature>
<protein>
    <recommendedName>
        <fullName evidence="4">DUF4367 domain-containing protein</fullName>
    </recommendedName>
</protein>
<keyword evidence="1" id="KW-0732">Signal</keyword>
<evidence type="ECO:0000313" key="3">
    <source>
        <dbReference type="Proteomes" id="UP000620147"/>
    </source>
</evidence>
<sequence length="398" mass="45106">MKKVLCGIMLGTIILSLSACGSPKPPDENTIMEDLLSDKYDISTQWLQSYKSADDTNQCLPYEINTLTIEKRNTKEDTGYDSVWFDFTASNGIHKYTGSGSAVYKLYSQGGWIMEDCTLDNYTSKPAGKPRVAEMMSEINLINNPLEFPVDASADKFKLEEYYLNTNDIPSEYKDYTYIPQDVPMAFYRYAGAVGPADGLDTQATNTLYILQYVPDTFDGESTDEEMMYRDYVGWSYYGMCFDDNTTMPEGKNEWRLYSAERLNAYSDADEHPGLFSVTITDGQITNVDILRTEYNKYFVFSTGVNCDDSNFQTSWADDYGSAIQVTGIARTDFPNYSYDDPGEQSLNGKHLTCTIDGSTLTTDMFWWERTFSNVATLVDTRDLSEALTPEQIIARYE</sequence>
<evidence type="ECO:0000256" key="1">
    <source>
        <dbReference type="SAM" id="SignalP"/>
    </source>
</evidence>
<feature type="chain" id="PRO_5046535906" description="DUF4367 domain-containing protein" evidence="1">
    <location>
        <begin position="22"/>
        <end position="398"/>
    </location>
</feature>
<reference evidence="2 3" key="1">
    <citation type="submission" date="2020-06" db="EMBL/GenBank/DDBJ databases">
        <title>Characterization of fructooligosaccharide metabolism and fructooligosaccharide-degrading enzymes in human commensal butyrate producers.</title>
        <authorList>
            <person name="Tanno H."/>
            <person name="Fujii T."/>
            <person name="Hirano K."/>
            <person name="Maeno S."/>
            <person name="Tonozuka T."/>
            <person name="Sakamoto M."/>
            <person name="Ohkuma M."/>
            <person name="Tochio T."/>
            <person name="Endo A."/>
        </authorList>
    </citation>
    <scope>NUCLEOTIDE SEQUENCE [LARGE SCALE GENOMIC DNA]</scope>
    <source>
        <strain evidence="2 3">JCM 31056</strain>
    </source>
</reference>